<dbReference type="Gene3D" id="1.10.420.10">
    <property type="entry name" value="Peroxidase, domain 2"/>
    <property type="match status" value="1"/>
</dbReference>
<feature type="compositionally biased region" description="Basic residues" evidence="9">
    <location>
        <begin position="523"/>
        <end position="535"/>
    </location>
</feature>
<feature type="compositionally biased region" description="Low complexity" evidence="9">
    <location>
        <begin position="536"/>
        <end position="551"/>
    </location>
</feature>
<evidence type="ECO:0000256" key="4">
    <source>
        <dbReference type="ARBA" id="ARBA00022723"/>
    </source>
</evidence>
<evidence type="ECO:0000256" key="3">
    <source>
        <dbReference type="ARBA" id="ARBA00022617"/>
    </source>
</evidence>
<keyword evidence="2" id="KW-0575">Peroxidase</keyword>
<dbReference type="CDD" id="cd00649">
    <property type="entry name" value="catalase_peroxidase_1"/>
    <property type="match status" value="1"/>
</dbReference>
<dbReference type="PRINTS" id="PR00458">
    <property type="entry name" value="PEROXIDASE"/>
</dbReference>
<dbReference type="InterPro" id="IPR010255">
    <property type="entry name" value="Haem_peroxidase_sf"/>
</dbReference>
<evidence type="ECO:0000313" key="11">
    <source>
        <dbReference type="EMBL" id="ALF06831.1"/>
    </source>
</evidence>
<dbReference type="InterPro" id="IPR002016">
    <property type="entry name" value="Haem_peroxidase"/>
</dbReference>
<keyword evidence="5" id="KW-0560">Oxidoreductase</keyword>
<dbReference type="InterPro" id="IPR019793">
    <property type="entry name" value="Peroxidases_heam-ligand_BS"/>
</dbReference>
<evidence type="ECO:0000256" key="2">
    <source>
        <dbReference type="ARBA" id="ARBA00022559"/>
    </source>
</evidence>
<dbReference type="GO" id="GO:0006979">
    <property type="term" value="P:response to oxidative stress"/>
    <property type="evidence" value="ECO:0007669"/>
    <property type="project" value="InterPro"/>
</dbReference>
<proteinExistence type="predicted"/>
<comment type="cofactor">
    <cofactor evidence="1">
        <name>heme b</name>
        <dbReference type="ChEBI" id="CHEBI:60344"/>
    </cofactor>
</comment>
<dbReference type="Pfam" id="PF00141">
    <property type="entry name" value="peroxidase"/>
    <property type="match status" value="1"/>
</dbReference>
<comment type="catalytic activity">
    <reaction evidence="8">
        <text>2 H2O2 = O2 + 2 H2O</text>
        <dbReference type="Rhea" id="RHEA:20309"/>
        <dbReference type="ChEBI" id="CHEBI:15377"/>
        <dbReference type="ChEBI" id="CHEBI:15379"/>
        <dbReference type="ChEBI" id="CHEBI:16240"/>
        <dbReference type="EC" id="1.11.1.21"/>
    </reaction>
</comment>
<dbReference type="PRINTS" id="PR00460">
    <property type="entry name" value="BPEROXIDASE"/>
</dbReference>
<dbReference type="InterPro" id="IPR000763">
    <property type="entry name" value="Catalase_peroxidase"/>
</dbReference>
<keyword evidence="4" id="KW-0479">Metal-binding</keyword>
<dbReference type="FunFam" id="1.10.420.10:FF:000002">
    <property type="entry name" value="Catalase-peroxidase"/>
    <property type="match status" value="1"/>
</dbReference>
<organism evidence="11">
    <name type="scientific">Mycobacterium tuberculosis (strain ATCC 25618 / H37Rv)</name>
    <dbReference type="NCBI Taxonomy" id="83332"/>
    <lineage>
        <taxon>Bacteria</taxon>
        <taxon>Bacillati</taxon>
        <taxon>Actinomycetota</taxon>
        <taxon>Actinomycetes</taxon>
        <taxon>Mycobacteriales</taxon>
        <taxon>Mycobacteriaceae</taxon>
        <taxon>Mycobacterium</taxon>
        <taxon>Mycobacterium tuberculosis complex</taxon>
    </lineage>
</organism>
<sequence>MPEQHPPITETTTGAASNGCPVVGHMKYPVEGGGNQDWWPNRLNLKVLHQNPAVADPMGAAFDYAAEVATIDVDALTRDIEEVMTTSQPWWPADYGHYGPLFIRMAWHAAGTYRIHDGRGGAGGGMQRFAPLNSWPDNASLDKARRLLWPVKKKYGKKLSWADLIVFAGNCALESMGFKTFGFGFGRVDQWEPDEVYWGKEATWLGDERYSGKRDLENPLAAVQMGLIYVNPEGPNGNPDPMAAAVDIRETFRRMAMNDVETAALIVGGHTFGKTHGAGPADLVGPEPEAAPLEQMGLGWKSSYGTGTGKDAITRGIEVVWTNTPTKWDNSFLEILYGYEWELTKSPAGAWQYTAKDGAGAGTIPDPFGGPGRSPTMLATDLSLRVDPIYERITRRWLEHPEELADEFAKAWYKLIHRDMGPVARYLGPLVPKQTLLWQDPVPAVSHDLVGEAEIASLKSQIRASGLTVSQLVSTAWAAASSFRGSDKRGGANGGRIRLQPQVGWEVNDPDGDLRKVIRTWKRSRSHSTPRRRGTSKCPSPTSSCSVAVPP</sequence>
<evidence type="ECO:0000256" key="7">
    <source>
        <dbReference type="ARBA" id="ARBA00023324"/>
    </source>
</evidence>
<gene>
    <name evidence="11" type="primary">katG</name>
</gene>
<keyword evidence="3" id="KW-0349">Heme</keyword>
<reference evidence="11" key="1">
    <citation type="journal article" date="2015" name="PLoS ONE">
        <title>Mycobacterium tuberculosis Is Resistant to Isoniazid at a Slow Growth Rate by Single Nucleotide Polymorphisms in katG Codon Ser315.</title>
        <authorList>
            <person name="Jeeves R.E."/>
            <person name="Marriott A.A."/>
            <person name="Pullan S.T."/>
            <person name="Hatch K.A."/>
            <person name="Allnutt J.C."/>
            <person name="Freire-Martin I."/>
            <person name="Hendon-Dunn C.L."/>
            <person name="Watson R."/>
            <person name="Witney A.A."/>
            <person name="Tyler R.H."/>
            <person name="Arnold C."/>
            <person name="Marsh P.D."/>
            <person name="McHugh T.D."/>
            <person name="Bacon J."/>
        </authorList>
    </citation>
    <scope>NUCLEOTIDE SEQUENCE</scope>
    <source>
        <strain evidence="11">H37Rv</strain>
    </source>
</reference>
<dbReference type="PROSITE" id="PS00435">
    <property type="entry name" value="PEROXIDASE_1"/>
    <property type="match status" value="1"/>
</dbReference>
<keyword evidence="7" id="KW-0376">Hydrogen peroxide</keyword>
<feature type="domain" description="Plant heme peroxidase family profile" evidence="10">
    <location>
        <begin position="141"/>
        <end position="415"/>
    </location>
</feature>
<evidence type="ECO:0000259" key="10">
    <source>
        <dbReference type="PROSITE" id="PS50873"/>
    </source>
</evidence>
<evidence type="ECO:0000256" key="8">
    <source>
        <dbReference type="ARBA" id="ARBA00049145"/>
    </source>
</evidence>
<name>A0A0N9DS04_MYCTU</name>
<dbReference type="SUPFAM" id="SSF48113">
    <property type="entry name" value="Heme-dependent peroxidases"/>
    <property type="match status" value="2"/>
</dbReference>
<evidence type="ECO:0000256" key="1">
    <source>
        <dbReference type="ARBA" id="ARBA00001970"/>
    </source>
</evidence>
<dbReference type="InterPro" id="IPR019794">
    <property type="entry name" value="Peroxidases_AS"/>
</dbReference>
<protein>
    <submittedName>
        <fullName evidence="11">KatG</fullName>
    </submittedName>
</protein>
<dbReference type="GO" id="GO:0004096">
    <property type="term" value="F:catalase activity"/>
    <property type="evidence" value="ECO:0007669"/>
    <property type="project" value="InterPro"/>
</dbReference>
<dbReference type="PANTHER" id="PTHR30555:SF0">
    <property type="entry name" value="CATALASE-PEROXIDASE"/>
    <property type="match status" value="1"/>
</dbReference>
<dbReference type="FunFam" id="1.10.520.10:FF:000002">
    <property type="entry name" value="Catalase-peroxidase"/>
    <property type="match status" value="1"/>
</dbReference>
<accession>A0A0N9DS04</accession>
<dbReference type="Gene3D" id="1.10.520.10">
    <property type="match status" value="2"/>
</dbReference>
<dbReference type="EMBL" id="KP746840">
    <property type="protein sequence ID" value="ALF06831.1"/>
    <property type="molecule type" value="Genomic_DNA"/>
</dbReference>
<evidence type="ECO:0000256" key="6">
    <source>
        <dbReference type="ARBA" id="ARBA00023004"/>
    </source>
</evidence>
<dbReference type="GO" id="GO:0020037">
    <property type="term" value="F:heme binding"/>
    <property type="evidence" value="ECO:0007669"/>
    <property type="project" value="InterPro"/>
</dbReference>
<dbReference type="PROSITE" id="PS50873">
    <property type="entry name" value="PEROXIDASE_4"/>
    <property type="match status" value="1"/>
</dbReference>
<evidence type="ECO:0000256" key="5">
    <source>
        <dbReference type="ARBA" id="ARBA00023002"/>
    </source>
</evidence>
<dbReference type="PANTHER" id="PTHR30555">
    <property type="entry name" value="HYDROPEROXIDASE I, BIFUNCTIONAL CATALASE-PEROXIDASE"/>
    <property type="match status" value="1"/>
</dbReference>
<keyword evidence="6" id="KW-0408">Iron</keyword>
<dbReference type="AlphaFoldDB" id="A0A0N9DS04"/>
<feature type="region of interest" description="Disordered" evidence="9">
    <location>
        <begin position="523"/>
        <end position="551"/>
    </location>
</feature>
<evidence type="ECO:0000256" key="9">
    <source>
        <dbReference type="SAM" id="MobiDB-lite"/>
    </source>
</evidence>
<dbReference type="GO" id="GO:0042744">
    <property type="term" value="P:hydrogen peroxide catabolic process"/>
    <property type="evidence" value="ECO:0007669"/>
    <property type="project" value="UniProtKB-KW"/>
</dbReference>
<dbReference type="PROSITE" id="PS00436">
    <property type="entry name" value="PEROXIDASE_2"/>
    <property type="match status" value="1"/>
</dbReference>
<dbReference type="GO" id="GO:0046872">
    <property type="term" value="F:metal ion binding"/>
    <property type="evidence" value="ECO:0007669"/>
    <property type="project" value="UniProtKB-KW"/>
</dbReference>